<feature type="domain" description="RNA polymerase sigma-70 region 4" evidence="2">
    <location>
        <begin position="92"/>
        <end position="139"/>
    </location>
</feature>
<dbReference type="EMBL" id="JAINVZ010000002">
    <property type="protein sequence ID" value="MBY8884001.1"/>
    <property type="molecule type" value="Genomic_DNA"/>
</dbReference>
<dbReference type="Pfam" id="PF04545">
    <property type="entry name" value="Sigma70_r4"/>
    <property type="match status" value="1"/>
</dbReference>
<dbReference type="CDD" id="cd06171">
    <property type="entry name" value="Sigma70_r4"/>
    <property type="match status" value="1"/>
</dbReference>
<evidence type="ECO:0000313" key="4">
    <source>
        <dbReference type="Proteomes" id="UP001198565"/>
    </source>
</evidence>
<gene>
    <name evidence="3" type="ORF">K7472_03980</name>
</gene>
<comment type="caution">
    <text evidence="3">The sequence shown here is derived from an EMBL/GenBank/DDBJ whole genome shotgun (WGS) entry which is preliminary data.</text>
</comment>
<dbReference type="RefSeq" id="WP_222973880.1">
    <property type="nucleotide sequence ID" value="NZ_JAINVZ010000002.1"/>
</dbReference>
<dbReference type="Proteomes" id="UP001198565">
    <property type="component" value="Unassembled WGS sequence"/>
</dbReference>
<keyword evidence="4" id="KW-1185">Reference proteome</keyword>
<dbReference type="InterPro" id="IPR013324">
    <property type="entry name" value="RNA_pol_sigma_r3/r4-like"/>
</dbReference>
<dbReference type="InterPro" id="IPR007630">
    <property type="entry name" value="RNA_pol_sigma70_r4"/>
</dbReference>
<organism evidence="3 4">
    <name type="scientific">Streptantibioticus parmotrematis</name>
    <dbReference type="NCBI Taxonomy" id="2873249"/>
    <lineage>
        <taxon>Bacteria</taxon>
        <taxon>Bacillati</taxon>
        <taxon>Actinomycetota</taxon>
        <taxon>Actinomycetes</taxon>
        <taxon>Kitasatosporales</taxon>
        <taxon>Streptomycetaceae</taxon>
        <taxon>Streptantibioticus</taxon>
    </lineage>
</organism>
<dbReference type="InterPro" id="IPR036388">
    <property type="entry name" value="WH-like_DNA-bd_sf"/>
</dbReference>
<feature type="region of interest" description="Disordered" evidence="1">
    <location>
        <begin position="136"/>
        <end position="166"/>
    </location>
</feature>
<dbReference type="Gene3D" id="1.10.10.10">
    <property type="entry name" value="Winged helix-like DNA-binding domain superfamily/Winged helix DNA-binding domain"/>
    <property type="match status" value="1"/>
</dbReference>
<evidence type="ECO:0000256" key="1">
    <source>
        <dbReference type="SAM" id="MobiDB-lite"/>
    </source>
</evidence>
<feature type="compositionally biased region" description="Basic and acidic residues" evidence="1">
    <location>
        <begin position="139"/>
        <end position="154"/>
    </location>
</feature>
<protein>
    <submittedName>
        <fullName evidence="3">RNA polymerase</fullName>
    </submittedName>
</protein>
<name>A0ABS7QLD4_9ACTN</name>
<accession>A0ABS7QLD4</accession>
<proteinExistence type="predicted"/>
<dbReference type="SUPFAM" id="SSF88659">
    <property type="entry name" value="Sigma3 and sigma4 domains of RNA polymerase sigma factors"/>
    <property type="match status" value="1"/>
</dbReference>
<sequence length="166" mass="18610">MVSARRRIKEQRRAREFQAFTAGAGGRLLHVATLLTGDPGEAERLVVAALSRTYADWFRMRGEDPYAHARQELTAGYAHRAWRYRRPCGGRLDRLPPRERLVLVLRMYEGLADEQAAAQLGLPTERLRTLCQRAVAAMRSRDPGSRDRSDRDASRAPGGRGPGGSR</sequence>
<reference evidence="3 4" key="1">
    <citation type="submission" date="2021-08" db="EMBL/GenBank/DDBJ databases">
        <title>Streptomyces sp. PTM05 isolated from lichen.</title>
        <authorList>
            <person name="Somphong A."/>
            <person name="Phongsopitanun W."/>
            <person name="Tanasupawat S."/>
        </authorList>
    </citation>
    <scope>NUCLEOTIDE SEQUENCE [LARGE SCALE GENOMIC DNA]</scope>
    <source>
        <strain evidence="3 4">Ptm05</strain>
    </source>
</reference>
<evidence type="ECO:0000259" key="2">
    <source>
        <dbReference type="Pfam" id="PF04545"/>
    </source>
</evidence>
<evidence type="ECO:0000313" key="3">
    <source>
        <dbReference type="EMBL" id="MBY8884001.1"/>
    </source>
</evidence>